<dbReference type="EMBL" id="GBXM01049749">
    <property type="protein sequence ID" value="JAH58828.1"/>
    <property type="molecule type" value="Transcribed_RNA"/>
</dbReference>
<reference evidence="2" key="2">
    <citation type="journal article" date="2015" name="Fish Shellfish Immunol.">
        <title>Early steps in the European eel (Anguilla anguilla)-Vibrio vulnificus interaction in the gills: Role of the RtxA13 toxin.</title>
        <authorList>
            <person name="Callol A."/>
            <person name="Pajuelo D."/>
            <person name="Ebbesson L."/>
            <person name="Teles M."/>
            <person name="MacKenzie S."/>
            <person name="Amaro C."/>
        </authorList>
    </citation>
    <scope>NUCLEOTIDE SEQUENCE</scope>
</reference>
<organism evidence="2">
    <name type="scientific">Anguilla anguilla</name>
    <name type="common">European freshwater eel</name>
    <name type="synonym">Muraena anguilla</name>
    <dbReference type="NCBI Taxonomy" id="7936"/>
    <lineage>
        <taxon>Eukaryota</taxon>
        <taxon>Metazoa</taxon>
        <taxon>Chordata</taxon>
        <taxon>Craniata</taxon>
        <taxon>Vertebrata</taxon>
        <taxon>Euteleostomi</taxon>
        <taxon>Actinopterygii</taxon>
        <taxon>Neopterygii</taxon>
        <taxon>Teleostei</taxon>
        <taxon>Anguilliformes</taxon>
        <taxon>Anguillidae</taxon>
        <taxon>Anguilla</taxon>
    </lineage>
</organism>
<evidence type="ECO:0000256" key="1">
    <source>
        <dbReference type="SAM" id="Phobius"/>
    </source>
</evidence>
<sequence length="32" mass="3650">MSIGLLNYYLLGITNWLYCYVAVLLVPNDLCV</sequence>
<dbReference type="AlphaFoldDB" id="A0A0E9U1J2"/>
<name>A0A0E9U1J2_ANGAN</name>
<feature type="transmembrane region" description="Helical" evidence="1">
    <location>
        <begin position="6"/>
        <end position="26"/>
    </location>
</feature>
<accession>A0A0E9U1J2</accession>
<evidence type="ECO:0000313" key="2">
    <source>
        <dbReference type="EMBL" id="JAH58828.1"/>
    </source>
</evidence>
<reference evidence="2" key="1">
    <citation type="submission" date="2014-11" db="EMBL/GenBank/DDBJ databases">
        <authorList>
            <person name="Amaro Gonzalez C."/>
        </authorList>
    </citation>
    <scope>NUCLEOTIDE SEQUENCE</scope>
</reference>
<keyword evidence="1" id="KW-0812">Transmembrane</keyword>
<proteinExistence type="predicted"/>
<keyword evidence="1" id="KW-1133">Transmembrane helix</keyword>
<protein>
    <submittedName>
        <fullName evidence="2">Uncharacterized protein</fullName>
    </submittedName>
</protein>
<keyword evidence="1" id="KW-0472">Membrane</keyword>